<dbReference type="EMBL" id="WHUW01000050">
    <property type="protein sequence ID" value="KAF8431481.1"/>
    <property type="molecule type" value="Genomic_DNA"/>
</dbReference>
<comment type="caution">
    <text evidence="1">The sequence shown here is derived from an EMBL/GenBank/DDBJ whole genome shotgun (WGS) entry which is preliminary data.</text>
</comment>
<dbReference type="SUPFAM" id="SSF52540">
    <property type="entry name" value="P-loop containing nucleoside triphosphate hydrolases"/>
    <property type="match status" value="1"/>
</dbReference>
<protein>
    <submittedName>
        <fullName evidence="1">Uncharacterized protein</fullName>
    </submittedName>
</protein>
<dbReference type="PANTHER" id="PTHR33129:SF3">
    <property type="entry name" value="HOT SPOT (RHS) PROTEIN, PUTATIVE-RELATED"/>
    <property type="match status" value="1"/>
</dbReference>
<evidence type="ECO:0000313" key="1">
    <source>
        <dbReference type="EMBL" id="KAF8431481.1"/>
    </source>
</evidence>
<evidence type="ECO:0000313" key="2">
    <source>
        <dbReference type="Proteomes" id="UP001194468"/>
    </source>
</evidence>
<dbReference type="PANTHER" id="PTHR33129">
    <property type="entry name" value="PROTEIN KINASE DOMAIN-CONTAINING PROTEIN-RELATED"/>
    <property type="match status" value="1"/>
</dbReference>
<dbReference type="InterPro" id="IPR027417">
    <property type="entry name" value="P-loop_NTPase"/>
</dbReference>
<dbReference type="AlphaFoldDB" id="A0AAD4BIG8"/>
<organism evidence="1 2">
    <name type="scientific">Boletus edulis BED1</name>
    <dbReference type="NCBI Taxonomy" id="1328754"/>
    <lineage>
        <taxon>Eukaryota</taxon>
        <taxon>Fungi</taxon>
        <taxon>Dikarya</taxon>
        <taxon>Basidiomycota</taxon>
        <taxon>Agaricomycotina</taxon>
        <taxon>Agaricomycetes</taxon>
        <taxon>Agaricomycetidae</taxon>
        <taxon>Boletales</taxon>
        <taxon>Boletineae</taxon>
        <taxon>Boletaceae</taxon>
        <taxon>Boletoideae</taxon>
        <taxon>Boletus</taxon>
    </lineage>
</organism>
<sequence length="217" mass="24791">MQPGEVAVARFIHHDLNCFPRMVWNKPQAISELHSQGFEFIYLKGYLKGFQALFGGAVEEKILVRDEYRIAIQESQKDEYYRGAYVTGQPGIGKSLFLVYLLAQLLGQGCNVALHDYAHRFKFYAVFTNTVAFYPLTDPEPLANDGPMNTTALLLDASHAFPQDVRLIQATSPKKMRWHEWSKQVKAECYVMDIWTEQELEIANFACAILFLSSELN</sequence>
<dbReference type="InterPro" id="IPR052980">
    <property type="entry name" value="Crinkler_effector"/>
</dbReference>
<proteinExistence type="predicted"/>
<gene>
    <name evidence="1" type="ORF">L210DRAFT_1058369</name>
</gene>
<name>A0AAD4BIG8_BOLED</name>
<accession>A0AAD4BIG8</accession>
<reference evidence="1" key="2">
    <citation type="journal article" date="2020" name="Nat. Commun.">
        <title>Large-scale genome sequencing of mycorrhizal fungi provides insights into the early evolution of symbiotic traits.</title>
        <authorList>
            <person name="Miyauchi S."/>
            <person name="Kiss E."/>
            <person name="Kuo A."/>
            <person name="Drula E."/>
            <person name="Kohler A."/>
            <person name="Sanchez-Garcia M."/>
            <person name="Morin E."/>
            <person name="Andreopoulos B."/>
            <person name="Barry K.W."/>
            <person name="Bonito G."/>
            <person name="Buee M."/>
            <person name="Carver A."/>
            <person name="Chen C."/>
            <person name="Cichocki N."/>
            <person name="Clum A."/>
            <person name="Culley D."/>
            <person name="Crous P.W."/>
            <person name="Fauchery L."/>
            <person name="Girlanda M."/>
            <person name="Hayes R.D."/>
            <person name="Keri Z."/>
            <person name="LaButti K."/>
            <person name="Lipzen A."/>
            <person name="Lombard V."/>
            <person name="Magnuson J."/>
            <person name="Maillard F."/>
            <person name="Murat C."/>
            <person name="Nolan M."/>
            <person name="Ohm R.A."/>
            <person name="Pangilinan J."/>
            <person name="Pereira M.F."/>
            <person name="Perotto S."/>
            <person name="Peter M."/>
            <person name="Pfister S."/>
            <person name="Riley R."/>
            <person name="Sitrit Y."/>
            <person name="Stielow J.B."/>
            <person name="Szollosi G."/>
            <person name="Zifcakova L."/>
            <person name="Stursova M."/>
            <person name="Spatafora J.W."/>
            <person name="Tedersoo L."/>
            <person name="Vaario L.M."/>
            <person name="Yamada A."/>
            <person name="Yan M."/>
            <person name="Wang P."/>
            <person name="Xu J."/>
            <person name="Bruns T."/>
            <person name="Baldrian P."/>
            <person name="Vilgalys R."/>
            <person name="Dunand C."/>
            <person name="Henrissat B."/>
            <person name="Grigoriev I.V."/>
            <person name="Hibbett D."/>
            <person name="Nagy L.G."/>
            <person name="Martin F.M."/>
        </authorList>
    </citation>
    <scope>NUCLEOTIDE SEQUENCE</scope>
    <source>
        <strain evidence="1">BED1</strain>
    </source>
</reference>
<dbReference type="Proteomes" id="UP001194468">
    <property type="component" value="Unassembled WGS sequence"/>
</dbReference>
<keyword evidence="2" id="KW-1185">Reference proteome</keyword>
<reference evidence="1" key="1">
    <citation type="submission" date="2019-10" db="EMBL/GenBank/DDBJ databases">
        <authorList>
            <consortium name="DOE Joint Genome Institute"/>
            <person name="Kuo A."/>
            <person name="Miyauchi S."/>
            <person name="Kiss E."/>
            <person name="Drula E."/>
            <person name="Kohler A."/>
            <person name="Sanchez-Garcia M."/>
            <person name="Andreopoulos B."/>
            <person name="Barry K.W."/>
            <person name="Bonito G."/>
            <person name="Buee M."/>
            <person name="Carver A."/>
            <person name="Chen C."/>
            <person name="Cichocki N."/>
            <person name="Clum A."/>
            <person name="Culley D."/>
            <person name="Crous P.W."/>
            <person name="Fauchery L."/>
            <person name="Girlanda M."/>
            <person name="Hayes R."/>
            <person name="Keri Z."/>
            <person name="LaButti K."/>
            <person name="Lipzen A."/>
            <person name="Lombard V."/>
            <person name="Magnuson J."/>
            <person name="Maillard F."/>
            <person name="Morin E."/>
            <person name="Murat C."/>
            <person name="Nolan M."/>
            <person name="Ohm R."/>
            <person name="Pangilinan J."/>
            <person name="Pereira M."/>
            <person name="Perotto S."/>
            <person name="Peter M."/>
            <person name="Riley R."/>
            <person name="Sitrit Y."/>
            <person name="Stielow B."/>
            <person name="Szollosi G."/>
            <person name="Zifcakova L."/>
            <person name="Stursova M."/>
            <person name="Spatafora J.W."/>
            <person name="Tedersoo L."/>
            <person name="Vaario L.-M."/>
            <person name="Yamada A."/>
            <person name="Yan M."/>
            <person name="Wang P."/>
            <person name="Xu J."/>
            <person name="Bruns T."/>
            <person name="Baldrian P."/>
            <person name="Vilgalys R."/>
            <person name="Henrissat B."/>
            <person name="Grigoriev I.V."/>
            <person name="Hibbett D."/>
            <person name="Nagy L.G."/>
            <person name="Martin F.M."/>
        </authorList>
    </citation>
    <scope>NUCLEOTIDE SEQUENCE</scope>
    <source>
        <strain evidence="1">BED1</strain>
    </source>
</reference>